<comment type="subcellular location">
    <subcellularLocation>
        <location evidence="1">Membrane</location>
        <topology evidence="1">Single-pass membrane protein</topology>
    </subcellularLocation>
</comment>
<name>A0A9W7X7I1_9POAL</name>
<keyword evidence="3 7" id="KW-0732">Signal</keyword>
<dbReference type="InterPro" id="IPR000742">
    <property type="entry name" value="EGF"/>
</dbReference>
<dbReference type="InterPro" id="IPR001881">
    <property type="entry name" value="EGF-like_Ca-bd_dom"/>
</dbReference>
<protein>
    <recommendedName>
        <fullName evidence="8">EGF-like domain-containing protein</fullName>
    </recommendedName>
</protein>
<feature type="compositionally biased region" description="Polar residues" evidence="6">
    <location>
        <begin position="370"/>
        <end position="386"/>
    </location>
</feature>
<comment type="caution">
    <text evidence="5">Lacks conserved residue(s) required for the propagation of feature annotation.</text>
</comment>
<dbReference type="Proteomes" id="UP001164776">
    <property type="component" value="Unassembled WGS sequence"/>
</dbReference>
<dbReference type="Pfam" id="PF13947">
    <property type="entry name" value="GUB_WAK_bind"/>
    <property type="match status" value="1"/>
</dbReference>
<dbReference type="PROSITE" id="PS50026">
    <property type="entry name" value="EGF_3"/>
    <property type="match status" value="1"/>
</dbReference>
<evidence type="ECO:0000256" key="6">
    <source>
        <dbReference type="SAM" id="MobiDB-lite"/>
    </source>
</evidence>
<dbReference type="InterPro" id="IPR049883">
    <property type="entry name" value="NOTCH1_EGF-like"/>
</dbReference>
<gene>
    <name evidence="9" type="ORF">BS78_K151200</name>
</gene>
<dbReference type="FunFam" id="2.10.25.10:FF:000563">
    <property type="entry name" value="Wall-associated receptor kinase-like 8"/>
    <property type="match status" value="1"/>
</dbReference>
<dbReference type="OrthoDB" id="784156at2759"/>
<organism evidence="9 10">
    <name type="scientific">Paspalum vaginatum</name>
    <name type="common">seashore paspalum</name>
    <dbReference type="NCBI Taxonomy" id="158149"/>
    <lineage>
        <taxon>Eukaryota</taxon>
        <taxon>Viridiplantae</taxon>
        <taxon>Streptophyta</taxon>
        <taxon>Embryophyta</taxon>
        <taxon>Tracheophyta</taxon>
        <taxon>Spermatophyta</taxon>
        <taxon>Magnoliopsida</taxon>
        <taxon>Liliopsida</taxon>
        <taxon>Poales</taxon>
        <taxon>Poaceae</taxon>
        <taxon>PACMAD clade</taxon>
        <taxon>Panicoideae</taxon>
        <taxon>Andropogonodae</taxon>
        <taxon>Paspaleae</taxon>
        <taxon>Paspalinae</taxon>
        <taxon>Paspalum</taxon>
    </lineage>
</organism>
<dbReference type="SUPFAM" id="SSF57196">
    <property type="entry name" value="EGF/Laminin"/>
    <property type="match status" value="1"/>
</dbReference>
<dbReference type="GO" id="GO:0016020">
    <property type="term" value="C:membrane"/>
    <property type="evidence" value="ECO:0007669"/>
    <property type="project" value="UniProtKB-SubCell"/>
</dbReference>
<dbReference type="PANTHER" id="PTHR33491">
    <property type="entry name" value="OSJNBA0016N04.9 PROTEIN"/>
    <property type="match status" value="1"/>
</dbReference>
<evidence type="ECO:0000259" key="8">
    <source>
        <dbReference type="PROSITE" id="PS50026"/>
    </source>
</evidence>
<sequence length="394" mass="42673">MEFARLLLPILQLVAVVWVLAAVDVVPVAAQSPAGCSRRCGNVDIPYPFGLETRCAIHGGFVLRCNTTAGKLFHGDTVEVTKISVEDNKSRFNTWTSWQCYDRSTGQMKYSDAWLNLTGTVYVLSADDNKIIVLGCNNMGYMIGDTYVVGCLTKCDGTSPMVNGTCSSTSGCCEAEVPRGVRAYNGYFNPSYNTTKIWQTTPCNYVAVVESASFEFSTTYLTSTVFYDTHKLGIPVVMEWGITRSTCEQAQNDETTPYACVSSNSSCATNDAGYVCRCSKGYQGNPYIVDGCTDIDECNNGTSNPCTSGICENTPGGYTCSCPRGQSMSDNGVCKEKQKLTWMALVVDGPYQTDRPQANRCTPARLPCSLGTTEPRTRRSSATPASAGTHHSGR</sequence>
<reference evidence="9 10" key="1">
    <citation type="submission" date="2022-10" db="EMBL/GenBank/DDBJ databases">
        <title>WGS assembly of Paspalum vaginatum 540-79.</title>
        <authorList>
            <person name="Sun G."/>
            <person name="Wase N."/>
            <person name="Shu S."/>
            <person name="Jenkins J."/>
            <person name="Zhou B."/>
            <person name="Torres-Rodriguez J."/>
            <person name="Chen C."/>
            <person name="Sandor L."/>
            <person name="Plott C."/>
            <person name="Yoshinga Y."/>
            <person name="Daum C."/>
            <person name="Qi P."/>
            <person name="Barry K."/>
            <person name="Lipzen A."/>
            <person name="Berry L."/>
            <person name="Pedersen C."/>
            <person name="Gottilla T."/>
            <person name="Foltz A."/>
            <person name="Yu H."/>
            <person name="O'Malley R."/>
            <person name="Zhang C."/>
            <person name="Devos K."/>
            <person name="Sigmon B."/>
            <person name="Yu B."/>
            <person name="Obata T."/>
            <person name="Schmutz J."/>
            <person name="Schnable J."/>
        </authorList>
    </citation>
    <scope>NUCLEOTIDE SEQUENCE [LARGE SCALE GENOMIC DNA]</scope>
    <source>
        <strain evidence="10">cv. 540-79</strain>
    </source>
</reference>
<evidence type="ECO:0000256" key="5">
    <source>
        <dbReference type="PROSITE-ProRule" id="PRU00076"/>
    </source>
</evidence>
<evidence type="ECO:0000313" key="10">
    <source>
        <dbReference type="Proteomes" id="UP001164776"/>
    </source>
</evidence>
<dbReference type="AlphaFoldDB" id="A0A9W7X7I1"/>
<evidence type="ECO:0000256" key="3">
    <source>
        <dbReference type="ARBA" id="ARBA00022729"/>
    </source>
</evidence>
<evidence type="ECO:0000256" key="4">
    <source>
        <dbReference type="ARBA" id="ARBA00023157"/>
    </source>
</evidence>
<evidence type="ECO:0000256" key="7">
    <source>
        <dbReference type="SAM" id="SignalP"/>
    </source>
</evidence>
<dbReference type="GO" id="GO:0005509">
    <property type="term" value="F:calcium ion binding"/>
    <property type="evidence" value="ECO:0007669"/>
    <property type="project" value="InterPro"/>
</dbReference>
<comment type="caution">
    <text evidence="9">The sequence shown here is derived from an EMBL/GenBank/DDBJ whole genome shotgun (WGS) entry which is preliminary data.</text>
</comment>
<feature type="region of interest" description="Disordered" evidence="6">
    <location>
        <begin position="368"/>
        <end position="394"/>
    </location>
</feature>
<dbReference type="PROSITE" id="PS00010">
    <property type="entry name" value="ASX_HYDROXYL"/>
    <property type="match status" value="1"/>
</dbReference>
<dbReference type="InterPro" id="IPR018097">
    <property type="entry name" value="EGF_Ca-bd_CS"/>
</dbReference>
<keyword evidence="10" id="KW-1185">Reference proteome</keyword>
<feature type="domain" description="EGF-like" evidence="8">
    <location>
        <begin position="294"/>
        <end position="332"/>
    </location>
</feature>
<dbReference type="Gene3D" id="2.10.25.10">
    <property type="entry name" value="Laminin"/>
    <property type="match status" value="1"/>
</dbReference>
<dbReference type="PROSITE" id="PS01187">
    <property type="entry name" value="EGF_CA"/>
    <property type="match status" value="1"/>
</dbReference>
<dbReference type="GO" id="GO:0030247">
    <property type="term" value="F:polysaccharide binding"/>
    <property type="evidence" value="ECO:0007669"/>
    <property type="project" value="InterPro"/>
</dbReference>
<keyword evidence="4" id="KW-1015">Disulfide bond</keyword>
<dbReference type="SMART" id="SM00181">
    <property type="entry name" value="EGF"/>
    <property type="match status" value="2"/>
</dbReference>
<dbReference type="EMBL" id="MU630494">
    <property type="protein sequence ID" value="KAJ1253925.1"/>
    <property type="molecule type" value="Genomic_DNA"/>
</dbReference>
<accession>A0A9W7X7I1</accession>
<feature type="chain" id="PRO_5040774325" description="EGF-like domain-containing protein" evidence="7">
    <location>
        <begin position="23"/>
        <end position="394"/>
    </location>
</feature>
<evidence type="ECO:0000256" key="1">
    <source>
        <dbReference type="ARBA" id="ARBA00004167"/>
    </source>
</evidence>
<evidence type="ECO:0000256" key="2">
    <source>
        <dbReference type="ARBA" id="ARBA00022536"/>
    </source>
</evidence>
<dbReference type="InterPro" id="IPR025287">
    <property type="entry name" value="WAK_GUB"/>
</dbReference>
<feature type="signal peptide" evidence="7">
    <location>
        <begin position="1"/>
        <end position="22"/>
    </location>
</feature>
<dbReference type="CDD" id="cd00054">
    <property type="entry name" value="EGF_CA"/>
    <property type="match status" value="1"/>
</dbReference>
<dbReference type="SMART" id="SM00179">
    <property type="entry name" value="EGF_CA"/>
    <property type="match status" value="1"/>
</dbReference>
<evidence type="ECO:0000313" key="9">
    <source>
        <dbReference type="EMBL" id="KAJ1253925.1"/>
    </source>
</evidence>
<keyword evidence="2 5" id="KW-0245">EGF-like domain</keyword>
<dbReference type="Pfam" id="PF07645">
    <property type="entry name" value="EGF_CA"/>
    <property type="match status" value="1"/>
</dbReference>
<proteinExistence type="predicted"/>
<dbReference type="InterPro" id="IPR000152">
    <property type="entry name" value="EGF-type_Asp/Asn_hydroxyl_site"/>
</dbReference>